<proteinExistence type="predicted"/>
<evidence type="ECO:0000313" key="2">
    <source>
        <dbReference type="EMBL" id="GBG92469.1"/>
    </source>
</evidence>
<feature type="region of interest" description="Disordered" evidence="1">
    <location>
        <begin position="139"/>
        <end position="189"/>
    </location>
</feature>
<feature type="region of interest" description="Disordered" evidence="1">
    <location>
        <begin position="68"/>
        <end position="117"/>
    </location>
</feature>
<dbReference type="Gramene" id="GBG92469">
    <property type="protein sequence ID" value="GBG92469"/>
    <property type="gene ID" value="CBR_g55548"/>
</dbReference>
<dbReference type="Proteomes" id="UP000265515">
    <property type="component" value="Unassembled WGS sequence"/>
</dbReference>
<feature type="region of interest" description="Disordered" evidence="1">
    <location>
        <begin position="213"/>
        <end position="242"/>
    </location>
</feature>
<keyword evidence="3" id="KW-1185">Reference proteome</keyword>
<accession>A0A388MDC4</accession>
<feature type="compositionally biased region" description="Basic residues" evidence="1">
    <location>
        <begin position="213"/>
        <end position="223"/>
    </location>
</feature>
<feature type="compositionally biased region" description="Basic and acidic residues" evidence="1">
    <location>
        <begin position="147"/>
        <end position="159"/>
    </location>
</feature>
<gene>
    <name evidence="2" type="ORF">CBR_g55548</name>
</gene>
<feature type="compositionally biased region" description="Gly residues" evidence="1">
    <location>
        <begin position="160"/>
        <end position="172"/>
    </location>
</feature>
<evidence type="ECO:0000256" key="1">
    <source>
        <dbReference type="SAM" id="MobiDB-lite"/>
    </source>
</evidence>
<protein>
    <submittedName>
        <fullName evidence="2">Uncharacterized protein</fullName>
    </submittedName>
</protein>
<dbReference type="EMBL" id="BFEA01001065">
    <property type="protein sequence ID" value="GBG92469.1"/>
    <property type="molecule type" value="Genomic_DNA"/>
</dbReference>
<evidence type="ECO:0000313" key="3">
    <source>
        <dbReference type="Proteomes" id="UP000265515"/>
    </source>
</evidence>
<dbReference type="AlphaFoldDB" id="A0A388MDC4"/>
<sequence>MDTMEVNKLVDKFMQFAADRPGTAGSEYSAYQAASEYSTASESVSYPTSRDSAFEAVAVGQRTSRRFDYDVNDGDGPFSRRDGRDGRAPRKRSSGVSKTSRQSRLSDRDQRAASDWPRVSSAVPVGVLNAPALANLSRRRRKPFWRPKVDDGTGRREDGGGGGGGGGGGVWGGSSFASESDGGDGFRDEYGGVVQGGARRLLKVHMRTVRRRGGLRVHNKGRRGRESREREKDDDDDDDDDDDVRAHTWYWRWFCMGDIFKYFGCC</sequence>
<comment type="caution">
    <text evidence="2">The sequence shown here is derived from an EMBL/GenBank/DDBJ whole genome shotgun (WGS) entry which is preliminary data.</text>
</comment>
<name>A0A388MDC4_CHABU</name>
<feature type="compositionally biased region" description="Basic and acidic residues" evidence="1">
    <location>
        <begin position="78"/>
        <end position="88"/>
    </location>
</feature>
<feature type="compositionally biased region" description="Acidic residues" evidence="1">
    <location>
        <begin position="232"/>
        <end position="242"/>
    </location>
</feature>
<reference evidence="2 3" key="1">
    <citation type="journal article" date="2018" name="Cell">
        <title>The Chara Genome: Secondary Complexity and Implications for Plant Terrestrialization.</title>
        <authorList>
            <person name="Nishiyama T."/>
            <person name="Sakayama H."/>
            <person name="Vries J.D."/>
            <person name="Buschmann H."/>
            <person name="Saint-Marcoux D."/>
            <person name="Ullrich K.K."/>
            <person name="Haas F.B."/>
            <person name="Vanderstraeten L."/>
            <person name="Becker D."/>
            <person name="Lang D."/>
            <person name="Vosolsobe S."/>
            <person name="Rombauts S."/>
            <person name="Wilhelmsson P.K.I."/>
            <person name="Janitza P."/>
            <person name="Kern R."/>
            <person name="Heyl A."/>
            <person name="Rumpler F."/>
            <person name="Villalobos L.I.A.C."/>
            <person name="Clay J.M."/>
            <person name="Skokan R."/>
            <person name="Toyoda A."/>
            <person name="Suzuki Y."/>
            <person name="Kagoshima H."/>
            <person name="Schijlen E."/>
            <person name="Tajeshwar N."/>
            <person name="Catarino B."/>
            <person name="Hetherington A.J."/>
            <person name="Saltykova A."/>
            <person name="Bonnot C."/>
            <person name="Breuninger H."/>
            <person name="Symeonidi A."/>
            <person name="Radhakrishnan G.V."/>
            <person name="Van Nieuwerburgh F."/>
            <person name="Deforce D."/>
            <person name="Chang C."/>
            <person name="Karol K.G."/>
            <person name="Hedrich R."/>
            <person name="Ulvskov P."/>
            <person name="Glockner G."/>
            <person name="Delwiche C.F."/>
            <person name="Petrasek J."/>
            <person name="Van de Peer Y."/>
            <person name="Friml J."/>
            <person name="Beilby M."/>
            <person name="Dolan L."/>
            <person name="Kohara Y."/>
            <person name="Sugano S."/>
            <person name="Fujiyama A."/>
            <person name="Delaux P.-M."/>
            <person name="Quint M."/>
            <person name="TheiBen G."/>
            <person name="Hagemann M."/>
            <person name="Harholt J."/>
            <person name="Dunand C."/>
            <person name="Zachgo S."/>
            <person name="Langdale J."/>
            <person name="Maumus F."/>
            <person name="Straeten D.V.D."/>
            <person name="Gould S.B."/>
            <person name="Rensing S.A."/>
        </authorList>
    </citation>
    <scope>NUCLEOTIDE SEQUENCE [LARGE SCALE GENOMIC DNA]</scope>
    <source>
        <strain evidence="2 3">S276</strain>
    </source>
</reference>
<organism evidence="2 3">
    <name type="scientific">Chara braunii</name>
    <name type="common">Braun's stonewort</name>
    <dbReference type="NCBI Taxonomy" id="69332"/>
    <lineage>
        <taxon>Eukaryota</taxon>
        <taxon>Viridiplantae</taxon>
        <taxon>Streptophyta</taxon>
        <taxon>Charophyceae</taxon>
        <taxon>Charales</taxon>
        <taxon>Characeae</taxon>
        <taxon>Chara</taxon>
    </lineage>
</organism>